<evidence type="ECO:0000256" key="3">
    <source>
        <dbReference type="PROSITE-ProRule" id="PRU00339"/>
    </source>
</evidence>
<feature type="repeat" description="TPR" evidence="3">
    <location>
        <begin position="445"/>
        <end position="478"/>
    </location>
</feature>
<evidence type="ECO:0000313" key="5">
    <source>
        <dbReference type="Proteomes" id="UP000023772"/>
    </source>
</evidence>
<feature type="repeat" description="TPR" evidence="3">
    <location>
        <begin position="232"/>
        <end position="265"/>
    </location>
</feature>
<evidence type="ECO:0000313" key="4">
    <source>
        <dbReference type="EMBL" id="AHW61763.1"/>
    </source>
</evidence>
<dbReference type="EMBL" id="CP007451">
    <property type="protein sequence ID" value="AHW61763.1"/>
    <property type="molecule type" value="Genomic_DNA"/>
</dbReference>
<name>A0ABM5QDL3_9BACT</name>
<keyword evidence="1" id="KW-0677">Repeat</keyword>
<gene>
    <name evidence="4" type="ORF">FH5T_07885</name>
</gene>
<dbReference type="PANTHER" id="PTHR44858">
    <property type="entry name" value="TETRATRICOPEPTIDE REPEAT PROTEIN 6"/>
    <property type="match status" value="1"/>
</dbReference>
<dbReference type="InterPro" id="IPR050498">
    <property type="entry name" value="Ycf3"/>
</dbReference>
<accession>A0ABM5QDL3</accession>
<dbReference type="InterPro" id="IPR019734">
    <property type="entry name" value="TPR_rpt"/>
</dbReference>
<evidence type="ECO:0008006" key="6">
    <source>
        <dbReference type="Google" id="ProtNLM"/>
    </source>
</evidence>
<dbReference type="Pfam" id="PF13181">
    <property type="entry name" value="TPR_8"/>
    <property type="match status" value="1"/>
</dbReference>
<dbReference type="Pfam" id="PF14559">
    <property type="entry name" value="TPR_19"/>
    <property type="match status" value="1"/>
</dbReference>
<keyword evidence="2 3" id="KW-0802">TPR repeat</keyword>
<feature type="repeat" description="TPR" evidence="3">
    <location>
        <begin position="96"/>
        <end position="129"/>
    </location>
</feature>
<dbReference type="Pfam" id="PF13432">
    <property type="entry name" value="TPR_16"/>
    <property type="match status" value="1"/>
</dbReference>
<sequence>MALATPENINMKRIFIKGLGIAAFSLALVSCSGPKQLTEQEVAKAAIDTPTTELVDQKQMEFEYLFVEALKQKMFGNAQKAIQLLSSCLEIDPNASSAMYELANIHAANNDFTSASLLLEKAISINPDNKWYKLLLAQIYQQTRKYSEAADLYAELVQKEPENLEYIYMNAALLATAQRYDEAIAAYERMEKETGINEQISVAKQQIYVSIGKVDKAFEEIYKLIENDPNEAKYYGLLADLYQSQGDAENALANYKKIQEMDPENGFVHFSLANYYLENGDAEKSFEETKAGFESDAVDIQTKMQLYMMLTANPAQSHLNEQQRDELIAILLEKHADESLVHTIQAESLLKENKLAEGRVALLKAIEIEPNDYMVWERIMYIDNDLQQWDKLYEHTGQIIELFPNQPQGYFFKAIACVQLEKFDETIELSEEGMDYVVENPQLEANFLMLKGEAVYKNGNKTEAFKIFDKAVQIDPDNYLTLNNYAYYLSVDGIELDKAERMSGRVVERFPDNATYLDTHAWVLFKKGEYTLAKFYMDSAIKNSEDESDTLLEHYGDILYKTGKVDKAVEYWKKAKESGSESETLDRKIAEKKYIEE</sequence>
<proteinExistence type="predicted"/>
<dbReference type="SUPFAM" id="SSF81901">
    <property type="entry name" value="HCP-like"/>
    <property type="match status" value="1"/>
</dbReference>
<organism evidence="4 5">
    <name type="scientific">Draconibacterium orientale</name>
    <dbReference type="NCBI Taxonomy" id="1168034"/>
    <lineage>
        <taxon>Bacteria</taxon>
        <taxon>Pseudomonadati</taxon>
        <taxon>Bacteroidota</taxon>
        <taxon>Bacteroidia</taxon>
        <taxon>Marinilabiliales</taxon>
        <taxon>Prolixibacteraceae</taxon>
        <taxon>Draconibacterium</taxon>
    </lineage>
</organism>
<protein>
    <recommendedName>
        <fullName evidence="6">Tetratricopeptide repeat-containing protein</fullName>
    </recommendedName>
</protein>
<reference evidence="4 5" key="1">
    <citation type="submission" date="2014-03" db="EMBL/GenBank/DDBJ databases">
        <title>Complete genome sequence of a deeply braunched marine Bacteroidia bacterium Draconibacterium orientale type strain FH5T.</title>
        <authorList>
            <person name="Li X."/>
            <person name="Wang X."/>
            <person name="Xie Z."/>
            <person name="Du Z."/>
            <person name="Chen G."/>
        </authorList>
    </citation>
    <scope>NUCLEOTIDE SEQUENCE [LARGE SCALE GENOMIC DNA]</scope>
    <source>
        <strain evidence="4 5">FH5</strain>
    </source>
</reference>
<feature type="repeat" description="TPR" evidence="3">
    <location>
        <begin position="130"/>
        <end position="163"/>
    </location>
</feature>
<dbReference type="SUPFAM" id="SSF48452">
    <property type="entry name" value="TPR-like"/>
    <property type="match status" value="1"/>
</dbReference>
<dbReference type="PANTHER" id="PTHR44858:SF1">
    <property type="entry name" value="UDP-N-ACETYLGLUCOSAMINE--PEPTIDE N-ACETYLGLUCOSAMINYLTRANSFERASE SPINDLY-RELATED"/>
    <property type="match status" value="1"/>
</dbReference>
<dbReference type="Proteomes" id="UP000023772">
    <property type="component" value="Chromosome"/>
</dbReference>
<evidence type="ECO:0000256" key="2">
    <source>
        <dbReference type="ARBA" id="ARBA00022803"/>
    </source>
</evidence>
<dbReference type="PROSITE" id="PS50005">
    <property type="entry name" value="TPR"/>
    <property type="match status" value="4"/>
</dbReference>
<dbReference type="InterPro" id="IPR011990">
    <property type="entry name" value="TPR-like_helical_dom_sf"/>
</dbReference>
<dbReference type="SMART" id="SM00028">
    <property type="entry name" value="TPR"/>
    <property type="match status" value="8"/>
</dbReference>
<keyword evidence="5" id="KW-1185">Reference proteome</keyword>
<evidence type="ECO:0000256" key="1">
    <source>
        <dbReference type="ARBA" id="ARBA00022737"/>
    </source>
</evidence>
<dbReference type="Gene3D" id="1.25.40.10">
    <property type="entry name" value="Tetratricopeptide repeat domain"/>
    <property type="match status" value="5"/>
</dbReference>